<protein>
    <recommendedName>
        <fullName evidence="5">RRM domain-containing protein</fullName>
    </recommendedName>
</protein>
<dbReference type="GeneID" id="63786029"/>
<keyword evidence="7" id="KW-1185">Reference proteome</keyword>
<dbReference type="EMBL" id="MCFI01000011">
    <property type="protein sequence ID" value="ORY81346.1"/>
    <property type="molecule type" value="Genomic_DNA"/>
</dbReference>
<dbReference type="SUPFAM" id="SSF54928">
    <property type="entry name" value="RNA-binding domain, RBD"/>
    <property type="match status" value="1"/>
</dbReference>
<evidence type="ECO:0000259" key="5">
    <source>
        <dbReference type="PROSITE" id="PS50102"/>
    </source>
</evidence>
<dbReference type="PANTHER" id="PTHR23236:SF119">
    <property type="entry name" value="NUCLEAR RNA-BINDING PROTEIN SART-3"/>
    <property type="match status" value="1"/>
</dbReference>
<name>A0A1Y2FDF1_PROLT</name>
<dbReference type="SMART" id="SM00360">
    <property type="entry name" value="RRM"/>
    <property type="match status" value="1"/>
</dbReference>
<comment type="caution">
    <text evidence="6">The sequence shown here is derived from an EMBL/GenBank/DDBJ whole genome shotgun (WGS) entry which is preliminary data.</text>
</comment>
<dbReference type="STRING" id="56484.A0A1Y2FDF1"/>
<reference evidence="6 7" key="1">
    <citation type="submission" date="2016-07" db="EMBL/GenBank/DDBJ databases">
        <title>Pervasive Adenine N6-methylation of Active Genes in Fungi.</title>
        <authorList>
            <consortium name="DOE Joint Genome Institute"/>
            <person name="Mondo S.J."/>
            <person name="Dannebaum R.O."/>
            <person name="Kuo R.C."/>
            <person name="Labutti K."/>
            <person name="Haridas S."/>
            <person name="Kuo A."/>
            <person name="Salamov A."/>
            <person name="Ahrendt S.R."/>
            <person name="Lipzen A."/>
            <person name="Sullivan W."/>
            <person name="Andreopoulos W.B."/>
            <person name="Clum A."/>
            <person name="Lindquist E."/>
            <person name="Daum C."/>
            <person name="Ramamoorthy G.K."/>
            <person name="Gryganskyi A."/>
            <person name="Culley D."/>
            <person name="Magnuson J.K."/>
            <person name="James T.Y."/>
            <person name="O'Malley M.A."/>
            <person name="Stajich J.E."/>
            <person name="Spatafora J.W."/>
            <person name="Visel A."/>
            <person name="Grigoriev I.V."/>
        </authorList>
    </citation>
    <scope>NUCLEOTIDE SEQUENCE [LARGE SCALE GENOMIC DNA]</scope>
    <source>
        <strain evidence="6 7">12-1054</strain>
    </source>
</reference>
<gene>
    <name evidence="6" type="ORF">BCR37DRAFT_380152</name>
</gene>
<dbReference type="GO" id="GO:0003723">
    <property type="term" value="F:RNA binding"/>
    <property type="evidence" value="ECO:0007669"/>
    <property type="project" value="UniProtKB-UniRule"/>
</dbReference>
<organism evidence="6 7">
    <name type="scientific">Protomyces lactucae-debilis</name>
    <dbReference type="NCBI Taxonomy" id="2754530"/>
    <lineage>
        <taxon>Eukaryota</taxon>
        <taxon>Fungi</taxon>
        <taxon>Dikarya</taxon>
        <taxon>Ascomycota</taxon>
        <taxon>Taphrinomycotina</taxon>
        <taxon>Taphrinomycetes</taxon>
        <taxon>Taphrinales</taxon>
        <taxon>Protomycetaceae</taxon>
        <taxon>Protomyces</taxon>
    </lineage>
</organism>
<keyword evidence="2 3" id="KW-0694">RNA-binding</keyword>
<dbReference type="Gene3D" id="3.30.70.330">
    <property type="match status" value="1"/>
</dbReference>
<evidence type="ECO:0000256" key="3">
    <source>
        <dbReference type="PROSITE-ProRule" id="PRU00176"/>
    </source>
</evidence>
<evidence type="ECO:0000313" key="7">
    <source>
        <dbReference type="Proteomes" id="UP000193685"/>
    </source>
</evidence>
<dbReference type="PANTHER" id="PTHR23236">
    <property type="entry name" value="EUKARYOTIC TRANSLATION INITIATION FACTOR 4B/4H"/>
    <property type="match status" value="1"/>
</dbReference>
<dbReference type="AlphaFoldDB" id="A0A1Y2FDF1"/>
<evidence type="ECO:0000256" key="1">
    <source>
        <dbReference type="ARBA" id="ARBA00022737"/>
    </source>
</evidence>
<dbReference type="PROSITE" id="PS50102">
    <property type="entry name" value="RRM"/>
    <property type="match status" value="1"/>
</dbReference>
<dbReference type="RefSeq" id="XP_040724722.1">
    <property type="nucleotide sequence ID" value="XM_040869430.1"/>
</dbReference>
<sequence length="267" mass="29154">MTEAPTKREKKRKSAAEKTKATEVAPIAEESAEQHIEATEEAAPAAGLSKRKRKAAESWSKKSKQAEKTEESVSDAGDEEAVEVNPLTGEPAKKKRKAAEKPKEGEEATAAAPAKAKRYTLFLGNLSFKTGKEEIERHLSDLTGGDSRPTAVRLQHDPQTQKFKGFAFLDFANHAALEKVLQAAHHTMLQGRRINVELTAGGGGTGEVRRTKIAKKNEKLATERENTQKTRREQDAAKRKTRGGKQDAGSSQAKDFGAINPARMARM</sequence>
<feature type="domain" description="RRM" evidence="5">
    <location>
        <begin position="119"/>
        <end position="201"/>
    </location>
</feature>
<evidence type="ECO:0000256" key="4">
    <source>
        <dbReference type="SAM" id="MobiDB-lite"/>
    </source>
</evidence>
<feature type="region of interest" description="Disordered" evidence="4">
    <location>
        <begin position="203"/>
        <end position="267"/>
    </location>
</feature>
<feature type="compositionally biased region" description="Acidic residues" evidence="4">
    <location>
        <begin position="72"/>
        <end position="82"/>
    </location>
</feature>
<evidence type="ECO:0000313" key="6">
    <source>
        <dbReference type="EMBL" id="ORY81346.1"/>
    </source>
</evidence>
<dbReference type="OrthoDB" id="167718at2759"/>
<proteinExistence type="predicted"/>
<dbReference type="InterPro" id="IPR012677">
    <property type="entry name" value="Nucleotide-bd_a/b_plait_sf"/>
</dbReference>
<dbReference type="OMA" id="IKAHFAS"/>
<evidence type="ECO:0000256" key="2">
    <source>
        <dbReference type="ARBA" id="ARBA00022884"/>
    </source>
</evidence>
<keyword evidence="1" id="KW-0677">Repeat</keyword>
<feature type="compositionally biased region" description="Basic and acidic residues" evidence="4">
    <location>
        <begin position="55"/>
        <end position="71"/>
    </location>
</feature>
<dbReference type="Pfam" id="PF00076">
    <property type="entry name" value="RRM_1"/>
    <property type="match status" value="1"/>
</dbReference>
<feature type="compositionally biased region" description="Basic and acidic residues" evidence="4">
    <location>
        <begin position="207"/>
        <end position="238"/>
    </location>
</feature>
<dbReference type="Proteomes" id="UP000193685">
    <property type="component" value="Unassembled WGS sequence"/>
</dbReference>
<dbReference type="InterPro" id="IPR000504">
    <property type="entry name" value="RRM_dom"/>
</dbReference>
<feature type="region of interest" description="Disordered" evidence="4">
    <location>
        <begin position="1"/>
        <end position="114"/>
    </location>
</feature>
<accession>A0A1Y2FDF1</accession>
<dbReference type="InterPro" id="IPR035979">
    <property type="entry name" value="RBD_domain_sf"/>
</dbReference>